<dbReference type="InterPro" id="IPR041698">
    <property type="entry name" value="Methyltransf_25"/>
</dbReference>
<dbReference type="InterPro" id="IPR029063">
    <property type="entry name" value="SAM-dependent_MTases_sf"/>
</dbReference>
<name>A0A841PCB3_9HYPH</name>
<keyword evidence="2" id="KW-0489">Methyltransferase</keyword>
<comment type="caution">
    <text evidence="2">The sequence shown here is derived from an EMBL/GenBank/DDBJ whole genome shotgun (WGS) entry which is preliminary data.</text>
</comment>
<evidence type="ECO:0000259" key="1">
    <source>
        <dbReference type="Pfam" id="PF13649"/>
    </source>
</evidence>
<organism evidence="2 3">
    <name type="scientific">Mesorhizobium sangaii</name>
    <dbReference type="NCBI Taxonomy" id="505389"/>
    <lineage>
        <taxon>Bacteria</taxon>
        <taxon>Pseudomonadati</taxon>
        <taxon>Pseudomonadota</taxon>
        <taxon>Alphaproteobacteria</taxon>
        <taxon>Hyphomicrobiales</taxon>
        <taxon>Phyllobacteriaceae</taxon>
        <taxon>Mesorhizobium</taxon>
    </lineage>
</organism>
<keyword evidence="3" id="KW-1185">Reference proteome</keyword>
<protein>
    <submittedName>
        <fullName evidence="2">SAM-dependent methyltransferase</fullName>
    </submittedName>
</protein>
<evidence type="ECO:0000313" key="3">
    <source>
        <dbReference type="Proteomes" id="UP000556329"/>
    </source>
</evidence>
<keyword evidence="2" id="KW-0808">Transferase</keyword>
<accession>A0A841PCB3</accession>
<gene>
    <name evidence="2" type="ORF">HNQ71_005488</name>
</gene>
<dbReference type="Proteomes" id="UP000556329">
    <property type="component" value="Unassembled WGS sequence"/>
</dbReference>
<dbReference type="CDD" id="cd02440">
    <property type="entry name" value="AdoMet_MTases"/>
    <property type="match status" value="1"/>
</dbReference>
<dbReference type="GO" id="GO:0032259">
    <property type="term" value="P:methylation"/>
    <property type="evidence" value="ECO:0007669"/>
    <property type="project" value="UniProtKB-KW"/>
</dbReference>
<proteinExistence type="predicted"/>
<sequence length="245" mass="26979">MTKDLDRRRIEPELLDILPADDPRAIGSRRDLVWINALMFQSAIMSGLLKANVRKTPTRILELGSGDGAFMLSVARRFARSWTDVDLVLLDQVNLISDKRRADFAALGWRVETVTDDVFDWIAKPGAGAYDVVSANLFLHHFSDADLKVLFAALRSLAPVFLATEPSRNASALRMCSLLRVIGANEVTMHDAAASVRAGFAGNELSSLWPSDSSQQCVERRIGPFTHAFSVIPKEALPRCTTPLS</sequence>
<dbReference type="Pfam" id="PF13649">
    <property type="entry name" value="Methyltransf_25"/>
    <property type="match status" value="1"/>
</dbReference>
<reference evidence="2 3" key="1">
    <citation type="submission" date="2020-08" db="EMBL/GenBank/DDBJ databases">
        <title>Genomic Encyclopedia of Type Strains, Phase IV (KMG-IV): sequencing the most valuable type-strain genomes for metagenomic binning, comparative biology and taxonomic classification.</title>
        <authorList>
            <person name="Goeker M."/>
        </authorList>
    </citation>
    <scope>NUCLEOTIDE SEQUENCE [LARGE SCALE GENOMIC DNA]</scope>
    <source>
        <strain evidence="2 3">DSM 100039</strain>
    </source>
</reference>
<dbReference type="Gene3D" id="3.40.50.150">
    <property type="entry name" value="Vaccinia Virus protein VP39"/>
    <property type="match status" value="1"/>
</dbReference>
<dbReference type="SUPFAM" id="SSF53335">
    <property type="entry name" value="S-adenosyl-L-methionine-dependent methyltransferases"/>
    <property type="match status" value="1"/>
</dbReference>
<dbReference type="AlphaFoldDB" id="A0A841PCB3"/>
<dbReference type="EMBL" id="JACHEF010000006">
    <property type="protein sequence ID" value="MBB6412796.1"/>
    <property type="molecule type" value="Genomic_DNA"/>
</dbReference>
<evidence type="ECO:0000313" key="2">
    <source>
        <dbReference type="EMBL" id="MBB6412796.1"/>
    </source>
</evidence>
<dbReference type="GO" id="GO:0008168">
    <property type="term" value="F:methyltransferase activity"/>
    <property type="evidence" value="ECO:0007669"/>
    <property type="project" value="UniProtKB-KW"/>
</dbReference>
<feature type="domain" description="Methyltransferase" evidence="1">
    <location>
        <begin position="60"/>
        <end position="156"/>
    </location>
</feature>